<reference evidence="2" key="1">
    <citation type="journal article" date="2017" name="Mycologia">
        <title>Fusarium algeriense, sp. nov., a novel toxigenic crown rot pathogen of durum wheat from Algeria is nested in the Fusarium burgessii species complex.</title>
        <authorList>
            <person name="Laraba I."/>
            <person name="Keddad A."/>
            <person name="Boureghda H."/>
            <person name="Abdallah N."/>
            <person name="Vaughan M.M."/>
            <person name="Proctor R.H."/>
            <person name="Busman M."/>
            <person name="O'Donnell K."/>
        </authorList>
    </citation>
    <scope>NUCLEOTIDE SEQUENCE</scope>
    <source>
        <strain evidence="2">NRRL 25174</strain>
    </source>
</reference>
<feature type="compositionally biased region" description="Polar residues" evidence="1">
    <location>
        <begin position="77"/>
        <end position="89"/>
    </location>
</feature>
<evidence type="ECO:0000256" key="1">
    <source>
        <dbReference type="SAM" id="MobiDB-lite"/>
    </source>
</evidence>
<evidence type="ECO:0000313" key="2">
    <source>
        <dbReference type="EMBL" id="KAF4342198.1"/>
    </source>
</evidence>
<feature type="compositionally biased region" description="Basic and acidic residues" evidence="1">
    <location>
        <begin position="133"/>
        <end position="150"/>
    </location>
</feature>
<dbReference type="EMBL" id="PVQB02000153">
    <property type="protein sequence ID" value="KAF4342198.1"/>
    <property type="molecule type" value="Genomic_DNA"/>
</dbReference>
<gene>
    <name evidence="2" type="ORF">FBEOM_3840</name>
</gene>
<keyword evidence="3" id="KW-1185">Reference proteome</keyword>
<organism evidence="2 3">
    <name type="scientific">Fusarium beomiforme</name>
    <dbReference type="NCBI Taxonomy" id="44412"/>
    <lineage>
        <taxon>Eukaryota</taxon>
        <taxon>Fungi</taxon>
        <taxon>Dikarya</taxon>
        <taxon>Ascomycota</taxon>
        <taxon>Pezizomycotina</taxon>
        <taxon>Sordariomycetes</taxon>
        <taxon>Hypocreomycetidae</taxon>
        <taxon>Hypocreales</taxon>
        <taxon>Nectriaceae</taxon>
        <taxon>Fusarium</taxon>
        <taxon>Fusarium burgessii species complex</taxon>
    </lineage>
</organism>
<dbReference type="AlphaFoldDB" id="A0A9P5ANU7"/>
<evidence type="ECO:0000313" key="3">
    <source>
        <dbReference type="Proteomes" id="UP000730481"/>
    </source>
</evidence>
<accession>A0A9P5ANU7</accession>
<feature type="region of interest" description="Disordered" evidence="1">
    <location>
        <begin position="77"/>
        <end position="161"/>
    </location>
</feature>
<name>A0A9P5ANU7_9HYPO</name>
<dbReference type="OrthoDB" id="5232836at2759"/>
<reference evidence="2" key="2">
    <citation type="submission" date="2020-02" db="EMBL/GenBank/DDBJ databases">
        <title>Identification and distribution of gene clusters putatively required for synthesis of sphingolipid metabolism inhibitors in phylogenetically diverse species of the filamentous fungus Fusarium.</title>
        <authorList>
            <person name="Kim H.-S."/>
            <person name="Busman M."/>
            <person name="Brown D.W."/>
            <person name="Divon H."/>
            <person name="Uhlig S."/>
            <person name="Proctor R.H."/>
        </authorList>
    </citation>
    <scope>NUCLEOTIDE SEQUENCE</scope>
    <source>
        <strain evidence="2">NRRL 25174</strain>
    </source>
</reference>
<dbReference type="Proteomes" id="UP000730481">
    <property type="component" value="Unassembled WGS sequence"/>
</dbReference>
<proteinExistence type="predicted"/>
<sequence>MEFILAEFILAEVFLLKLILQDATLLKLLLLFILLPQRLLPHPQGVAERELGQIRRKIASLPRKGQEKELQLHADNLNKSGNPFQASDPTPTPIKRSQRSRKRKANIDNDIDEEEEEDTEDAPTKPPPKLPKRPLESGRKFGPKKSKDNEDGANDDDTDDEKRALVYYSRKDVETALEGTICEFCAKDPEGQKRFAAKPICDWKQIKNYGPEVYRVECSHCADYRSQTKNSATIASEHDHMCRVQGPKHLLDFKYKKYGIDDPHSDPYESCGACINRNWQAICDVDTILGYHCSYCRKHGSCRVGGGVIPLKRPNKLKDRPWFRHPCDRCLLLHKTPGPTRADDGCSWVNDRREWENGQACTRCQQDGTPCLDLGTLVTPQTRQVLPSTWNIRPKFELDEREKKKETVKNKERFKKAIWHEYAEVTTRSTPWRKMCEACQDAKGPVYCLVMWKQPDHACERCTQFGIDCVVKGGDGRRKYPIYDLSRVGFGQFTPFLIKPDRPGALYYLALGYGQSGINDIKDGRQVEHWVGPVAPVYGLSDMKDGPEHYRRIADFHRTLRPPANVVPPNGLSGLLQDRSVKDITGHDLGNLIAQSWENPRVPKDMHAYRITWSNLCHTQDRRMAQAGIEIHLAAAPKTARVFEGAPVLIDIERIQDPTGVEFGPQIPYAQQIQSNQVPMVQPVYGNTGQPTLYAQPQQQPIQQSQFQGAQPDHEDLFQQMLYIQSQQQQIQKTQFLAGQSQYENTGPVLDTQPEQAQQVQQNQILAGEPEYEYNGYGEQPFFNGDDTNLPLLEVNDVDDGQQAPPTGLQTQGKPPNLSPTIQGILKLADKEGLRTYNRSRVHQGERWRNTKTFDVNAKPLRQRMPSGIRVPKSASIKTAFNPFLGFTLGPDQKPCFKEKTKSSRWKVFNPLEGIDMDEWHQAKSEEPRNKFQTRLFSVINGQTDQHVPSRDVLSDVPCKQRGERTERYCAEPGEGGIGYCGSWNTNERDQATCQSLAHRNTTPGYFPVCNDCTQSSVKDLFNHGHAPITESELLSMRAYLCNDCAGHMSSSSQNAAQYRTFGAQRIYGIAADREHYRSISNPNNDPPKAVKFISNSEAPTGCSCANRMLGTALCRFHRLYYAEEALKQSALMQEWRLSRFKKAVCPSCLAQKPLEEVNLSANISGFVTGVPAAWACLNCNDWVANEQNGENNQPKIIDKPVWNLNIGRELLIPRHGMALGRVHEEEDVKMIDD</sequence>
<protein>
    <submittedName>
        <fullName evidence="2">Uncharacterized protein</fullName>
    </submittedName>
</protein>
<comment type="caution">
    <text evidence="2">The sequence shown here is derived from an EMBL/GenBank/DDBJ whole genome shotgun (WGS) entry which is preliminary data.</text>
</comment>
<feature type="compositionally biased region" description="Polar residues" evidence="1">
    <location>
        <begin position="804"/>
        <end position="818"/>
    </location>
</feature>
<feature type="compositionally biased region" description="Acidic residues" evidence="1">
    <location>
        <begin position="109"/>
        <end position="121"/>
    </location>
</feature>
<feature type="region of interest" description="Disordered" evidence="1">
    <location>
        <begin position="797"/>
        <end position="818"/>
    </location>
</feature>